<proteinExistence type="predicted"/>
<accession>A0ACD5AN79</accession>
<name>A0ACD5AN79_9ACTN</name>
<gene>
    <name evidence="1" type="ORF">V2W30_38740</name>
</gene>
<evidence type="ECO:0000313" key="1">
    <source>
        <dbReference type="EMBL" id="WWQ68690.1"/>
    </source>
</evidence>
<dbReference type="EMBL" id="CP146022">
    <property type="protein sequence ID" value="WWQ68690.1"/>
    <property type="molecule type" value="Genomic_DNA"/>
</dbReference>
<protein>
    <submittedName>
        <fullName evidence="1">NADP-dependent oxidoreductase</fullName>
    </submittedName>
</protein>
<reference evidence="1" key="1">
    <citation type="journal article" date="2025" name="Int. J. Syst. Evol. Microbiol.">
        <title>Streptomyces citrinus sp. nov., with yellow diffusible pigment.</title>
        <authorList>
            <person name="He Y."/>
            <person name="Yang E."/>
            <person name="Xu J."/>
            <person name="Sun Y."/>
            <person name="Sun L."/>
        </authorList>
    </citation>
    <scope>NUCLEOTIDE SEQUENCE</scope>
    <source>
        <strain evidence="1">Q6</strain>
    </source>
</reference>
<organism evidence="1 2">
    <name type="scientific">Streptomyces citrinus</name>
    <dbReference type="NCBI Taxonomy" id="3118173"/>
    <lineage>
        <taxon>Bacteria</taxon>
        <taxon>Bacillati</taxon>
        <taxon>Actinomycetota</taxon>
        <taxon>Actinomycetes</taxon>
        <taxon>Kitasatosporales</taxon>
        <taxon>Streptomycetaceae</taxon>
        <taxon>Streptomyces</taxon>
    </lineage>
</organism>
<keyword evidence="2" id="KW-1185">Reference proteome</keyword>
<sequence>MPTPSIGREIRLAASPAGLPGPEHFEVAEAPVPRPAPGQLLVRNRHFLVFPGLRTLISAGAKDFPFPPLKPGETLFGPALGEVVATGPGVADVRTGALVTHMQGWREYAVVAEDAVRLVPDGHPDPVALLSTASAAYGALTRLARLRPGETVLVTGAAGGVGSLAGQTARLLGATRVVGTTRSPAKAARLRQELGYDAVVVPGDPGGPSLAEAAPDGYDVIVDNVGGEQLTAALELTRPGARVVVVGALAGQFDPALSGGSSPTVIDTFVLVKRSVSLLGYQTVDHPGVEEEWHERFTDWLRAGRITFPYTVLPGMERAPSALQELQQGRHFGTLVVEV</sequence>
<evidence type="ECO:0000313" key="2">
    <source>
        <dbReference type="Proteomes" id="UP001432251"/>
    </source>
</evidence>
<dbReference type="Proteomes" id="UP001432251">
    <property type="component" value="Chromosome"/>
</dbReference>